<evidence type="ECO:0000313" key="2">
    <source>
        <dbReference type="Proteomes" id="UP000828390"/>
    </source>
</evidence>
<dbReference type="AlphaFoldDB" id="A0A9D4IJ95"/>
<reference evidence="1" key="1">
    <citation type="journal article" date="2019" name="bioRxiv">
        <title>The Genome of the Zebra Mussel, Dreissena polymorpha: A Resource for Invasive Species Research.</title>
        <authorList>
            <person name="McCartney M.A."/>
            <person name="Auch B."/>
            <person name="Kono T."/>
            <person name="Mallez S."/>
            <person name="Zhang Y."/>
            <person name="Obille A."/>
            <person name="Becker A."/>
            <person name="Abrahante J.E."/>
            <person name="Garbe J."/>
            <person name="Badalamenti J.P."/>
            <person name="Herman A."/>
            <person name="Mangelson H."/>
            <person name="Liachko I."/>
            <person name="Sullivan S."/>
            <person name="Sone E.D."/>
            <person name="Koren S."/>
            <person name="Silverstein K.A.T."/>
            <person name="Beckman K.B."/>
            <person name="Gohl D.M."/>
        </authorList>
    </citation>
    <scope>NUCLEOTIDE SEQUENCE</scope>
    <source>
        <strain evidence="1">Duluth1</strain>
        <tissue evidence="1">Whole animal</tissue>
    </source>
</reference>
<protein>
    <submittedName>
        <fullName evidence="1">Uncharacterized protein</fullName>
    </submittedName>
</protein>
<evidence type="ECO:0000313" key="1">
    <source>
        <dbReference type="EMBL" id="KAH3776315.1"/>
    </source>
</evidence>
<sequence>MNIQLLNIHLLKVESIVVCQAGPSIYQICGSPPPEKKNAQPPGDHWLLLPCPLGGYVFPPTGTIFELIWTNLLNKFHDDQTINVASRVKKAPLPGGHVFIATKTIFELFQDIIGTNLLTKFHEDQTINVTTRVLTRKIAMPPWWPYITEPQIRNFTKPCLELCIIFKKSSASRILTRKNALPPGSHVFQPNGIRFELVKDIMG</sequence>
<dbReference type="Proteomes" id="UP000828390">
    <property type="component" value="Unassembled WGS sequence"/>
</dbReference>
<proteinExistence type="predicted"/>
<name>A0A9D4IJ95_DREPO</name>
<comment type="caution">
    <text evidence="1">The sequence shown here is derived from an EMBL/GenBank/DDBJ whole genome shotgun (WGS) entry which is preliminary data.</text>
</comment>
<dbReference type="EMBL" id="JAIWYP010000009">
    <property type="protein sequence ID" value="KAH3776315.1"/>
    <property type="molecule type" value="Genomic_DNA"/>
</dbReference>
<organism evidence="1 2">
    <name type="scientific">Dreissena polymorpha</name>
    <name type="common">Zebra mussel</name>
    <name type="synonym">Mytilus polymorpha</name>
    <dbReference type="NCBI Taxonomy" id="45954"/>
    <lineage>
        <taxon>Eukaryota</taxon>
        <taxon>Metazoa</taxon>
        <taxon>Spiralia</taxon>
        <taxon>Lophotrochozoa</taxon>
        <taxon>Mollusca</taxon>
        <taxon>Bivalvia</taxon>
        <taxon>Autobranchia</taxon>
        <taxon>Heteroconchia</taxon>
        <taxon>Euheterodonta</taxon>
        <taxon>Imparidentia</taxon>
        <taxon>Neoheterodontei</taxon>
        <taxon>Myida</taxon>
        <taxon>Dreissenoidea</taxon>
        <taxon>Dreissenidae</taxon>
        <taxon>Dreissena</taxon>
    </lineage>
</organism>
<accession>A0A9D4IJ95</accession>
<reference evidence="1" key="2">
    <citation type="submission" date="2020-11" db="EMBL/GenBank/DDBJ databases">
        <authorList>
            <person name="McCartney M.A."/>
            <person name="Auch B."/>
            <person name="Kono T."/>
            <person name="Mallez S."/>
            <person name="Becker A."/>
            <person name="Gohl D.M."/>
            <person name="Silverstein K.A.T."/>
            <person name="Koren S."/>
            <person name="Bechman K.B."/>
            <person name="Herman A."/>
            <person name="Abrahante J.E."/>
            <person name="Garbe J."/>
        </authorList>
    </citation>
    <scope>NUCLEOTIDE SEQUENCE</scope>
    <source>
        <strain evidence="1">Duluth1</strain>
        <tissue evidence="1">Whole animal</tissue>
    </source>
</reference>
<gene>
    <name evidence="1" type="ORF">DPMN_177737</name>
</gene>
<keyword evidence="2" id="KW-1185">Reference proteome</keyword>